<dbReference type="CDD" id="cd00082">
    <property type="entry name" value="HisKA"/>
    <property type="match status" value="1"/>
</dbReference>
<dbReference type="InterPro" id="IPR011006">
    <property type="entry name" value="CheY-like_superfamily"/>
</dbReference>
<dbReference type="InterPro" id="IPR001789">
    <property type="entry name" value="Sig_transdc_resp-reg_receiver"/>
</dbReference>
<evidence type="ECO:0000313" key="9">
    <source>
        <dbReference type="EMBL" id="MBR9649756.1"/>
    </source>
</evidence>
<dbReference type="InterPro" id="IPR005467">
    <property type="entry name" value="His_kinase_dom"/>
</dbReference>
<dbReference type="SUPFAM" id="SSF55874">
    <property type="entry name" value="ATPase domain of HSP90 chaperone/DNA topoisomerase II/histidine kinase"/>
    <property type="match status" value="1"/>
</dbReference>
<evidence type="ECO:0000256" key="2">
    <source>
        <dbReference type="ARBA" id="ARBA00012438"/>
    </source>
</evidence>
<dbReference type="InterPro" id="IPR036097">
    <property type="entry name" value="HisK_dim/P_sf"/>
</dbReference>
<dbReference type="InterPro" id="IPR036890">
    <property type="entry name" value="HATPase_C_sf"/>
</dbReference>
<dbReference type="RefSeq" id="WP_212699255.1">
    <property type="nucleotide sequence ID" value="NZ_JADMKU010000001.1"/>
</dbReference>
<dbReference type="PANTHER" id="PTHR45339">
    <property type="entry name" value="HYBRID SIGNAL TRANSDUCTION HISTIDINE KINASE J"/>
    <property type="match status" value="1"/>
</dbReference>
<gene>
    <name evidence="9" type="ORF">IT775_01295</name>
</gene>
<feature type="domain" description="Response regulatory" evidence="7">
    <location>
        <begin position="691"/>
        <end position="810"/>
    </location>
</feature>
<keyword evidence="4" id="KW-0902">Two-component regulatory system</keyword>
<dbReference type="Gene3D" id="3.40.50.2300">
    <property type="match status" value="1"/>
</dbReference>
<evidence type="ECO:0000259" key="8">
    <source>
        <dbReference type="PROSITE" id="PS50113"/>
    </source>
</evidence>
<evidence type="ECO:0000256" key="3">
    <source>
        <dbReference type="ARBA" id="ARBA00022553"/>
    </source>
</evidence>
<dbReference type="SMART" id="SM00387">
    <property type="entry name" value="HATPase_c"/>
    <property type="match status" value="1"/>
</dbReference>
<dbReference type="PROSITE" id="PS50109">
    <property type="entry name" value="HIS_KIN"/>
    <property type="match status" value="1"/>
</dbReference>
<dbReference type="Pfam" id="PF08448">
    <property type="entry name" value="PAS_4"/>
    <property type="match status" value="1"/>
</dbReference>
<dbReference type="Pfam" id="PF00072">
    <property type="entry name" value="Response_reg"/>
    <property type="match status" value="1"/>
</dbReference>
<feature type="domain" description="Histidine kinase" evidence="6">
    <location>
        <begin position="306"/>
        <end position="529"/>
    </location>
</feature>
<dbReference type="SUPFAM" id="SSF52172">
    <property type="entry name" value="CheY-like"/>
    <property type="match status" value="1"/>
</dbReference>
<keyword evidence="10" id="KW-1185">Reference proteome</keyword>
<dbReference type="SUPFAM" id="SSF55785">
    <property type="entry name" value="PYP-like sensor domain (PAS domain)"/>
    <property type="match status" value="1"/>
</dbReference>
<dbReference type="SUPFAM" id="SSF55781">
    <property type="entry name" value="GAF domain-like"/>
    <property type="match status" value="1"/>
</dbReference>
<dbReference type="Proteomes" id="UP001195941">
    <property type="component" value="Unassembled WGS sequence"/>
</dbReference>
<dbReference type="InterPro" id="IPR003661">
    <property type="entry name" value="HisK_dim/P_dom"/>
</dbReference>
<dbReference type="Pfam" id="PF02518">
    <property type="entry name" value="HATPase_c"/>
    <property type="match status" value="1"/>
</dbReference>
<comment type="catalytic activity">
    <reaction evidence="1">
        <text>ATP + protein L-histidine = ADP + protein N-phospho-L-histidine.</text>
        <dbReference type="EC" id="2.7.13.3"/>
    </reaction>
</comment>
<dbReference type="Gene3D" id="3.30.450.40">
    <property type="match status" value="1"/>
</dbReference>
<dbReference type="InterPro" id="IPR013656">
    <property type="entry name" value="PAS_4"/>
</dbReference>
<dbReference type="PROSITE" id="PS50113">
    <property type="entry name" value="PAC"/>
    <property type="match status" value="1"/>
</dbReference>
<feature type="domain" description="PAC" evidence="8">
    <location>
        <begin position="59"/>
        <end position="111"/>
    </location>
</feature>
<dbReference type="InterPro" id="IPR003594">
    <property type="entry name" value="HATPase_dom"/>
</dbReference>
<dbReference type="SUPFAM" id="SSF47384">
    <property type="entry name" value="Homodimeric domain of signal transducing histidine kinase"/>
    <property type="match status" value="1"/>
</dbReference>
<dbReference type="SMART" id="SM00448">
    <property type="entry name" value="REC"/>
    <property type="match status" value="1"/>
</dbReference>
<evidence type="ECO:0000259" key="6">
    <source>
        <dbReference type="PROSITE" id="PS50109"/>
    </source>
</evidence>
<dbReference type="InterPro" id="IPR000700">
    <property type="entry name" value="PAS-assoc_C"/>
</dbReference>
<comment type="caution">
    <text evidence="9">The sequence shown here is derived from an EMBL/GenBank/DDBJ whole genome shotgun (WGS) entry which is preliminary data.</text>
</comment>
<protein>
    <recommendedName>
        <fullName evidence="2">histidine kinase</fullName>
        <ecNumber evidence="2">2.7.13.3</ecNumber>
    </recommendedName>
</protein>
<name>A0ABS5HLA8_9RHOB</name>
<dbReference type="Gene3D" id="3.30.565.10">
    <property type="entry name" value="Histidine kinase-like ATPase, C-terminal domain"/>
    <property type="match status" value="1"/>
</dbReference>
<dbReference type="EMBL" id="JADMKU010000001">
    <property type="protein sequence ID" value="MBR9649756.1"/>
    <property type="molecule type" value="Genomic_DNA"/>
</dbReference>
<dbReference type="SMART" id="SM00388">
    <property type="entry name" value="HisKA"/>
    <property type="match status" value="1"/>
</dbReference>
<dbReference type="CDD" id="cd17546">
    <property type="entry name" value="REC_hyHK_CKI1_RcsC-like"/>
    <property type="match status" value="1"/>
</dbReference>
<dbReference type="InterPro" id="IPR004358">
    <property type="entry name" value="Sig_transdc_His_kin-like_C"/>
</dbReference>
<accession>A0ABS5HLA8</accession>
<feature type="modified residue" description="4-aspartylphosphate" evidence="5">
    <location>
        <position position="740"/>
    </location>
</feature>
<dbReference type="Gene3D" id="1.10.287.130">
    <property type="match status" value="1"/>
</dbReference>
<dbReference type="PRINTS" id="PR00344">
    <property type="entry name" value="BCTRLSENSOR"/>
</dbReference>
<organism evidence="9 10">
    <name type="scientific">Thalassovita aquimarina</name>
    <dbReference type="NCBI Taxonomy" id="2785917"/>
    <lineage>
        <taxon>Bacteria</taxon>
        <taxon>Pseudomonadati</taxon>
        <taxon>Pseudomonadota</taxon>
        <taxon>Alphaproteobacteria</taxon>
        <taxon>Rhodobacterales</taxon>
        <taxon>Roseobacteraceae</taxon>
        <taxon>Thalassovita</taxon>
    </lineage>
</organism>
<keyword evidence="3 5" id="KW-0597">Phosphoprotein</keyword>
<evidence type="ECO:0000256" key="4">
    <source>
        <dbReference type="ARBA" id="ARBA00023012"/>
    </source>
</evidence>
<dbReference type="PANTHER" id="PTHR45339:SF1">
    <property type="entry name" value="HYBRID SIGNAL TRANSDUCTION HISTIDINE KINASE J"/>
    <property type="match status" value="1"/>
</dbReference>
<dbReference type="EC" id="2.7.13.3" evidence="2"/>
<dbReference type="CDD" id="cd16922">
    <property type="entry name" value="HATPase_EvgS-ArcB-TorS-like"/>
    <property type="match status" value="1"/>
</dbReference>
<evidence type="ECO:0000256" key="1">
    <source>
        <dbReference type="ARBA" id="ARBA00000085"/>
    </source>
</evidence>
<dbReference type="InterPro" id="IPR029016">
    <property type="entry name" value="GAF-like_dom_sf"/>
</dbReference>
<evidence type="ECO:0000256" key="5">
    <source>
        <dbReference type="PROSITE-ProRule" id="PRU00169"/>
    </source>
</evidence>
<evidence type="ECO:0000313" key="10">
    <source>
        <dbReference type="Proteomes" id="UP001195941"/>
    </source>
</evidence>
<dbReference type="Pfam" id="PF00512">
    <property type="entry name" value="HisKA"/>
    <property type="match status" value="1"/>
</dbReference>
<proteinExistence type="predicted"/>
<reference evidence="9 10" key="1">
    <citation type="journal article" date="2021" name="Arch. Microbiol.">
        <title>Thalassobius aquimarinus sp. nov., isolated from the Sea of Japan seashore.</title>
        <authorList>
            <person name="Kurilenko V.V."/>
            <person name="Romanenko L.A."/>
            <person name="Chernysheva N.Y."/>
            <person name="Velansky P.V."/>
            <person name="Tekutyeva L.A."/>
            <person name="Isaeva M.P."/>
            <person name="Mikhailov V.V."/>
        </authorList>
    </citation>
    <scope>NUCLEOTIDE SEQUENCE [LARGE SCALE GENOMIC DNA]</scope>
    <source>
        <strain evidence="9 10">KMM 8518</strain>
    </source>
</reference>
<dbReference type="Gene3D" id="3.30.450.20">
    <property type="entry name" value="PAS domain"/>
    <property type="match status" value="1"/>
</dbReference>
<sequence length="821" mass="90464">MKDSDLTFVAGNAPFAKLIGLHTAGQLTGLIYDDIPRRDIAEFEAEQDQKVIKTRQPVRNVDLTLKVSQGLQAVFKVSKTPIFDADGRFDGILTNYKDVSAEKAYRSKFYRVLRELQIIESVASIANSAESSEEAFHKSLTIMAKYLDWPVGGLIRVTKQGDDVLLRTTGQIYIGNEERFGALREVVSERMFRSGQGAPGITYQRGVPQWFEDIQKNRDIFNTERAERYNLRSALTVPVYVGSDIVAILAFYSDRVETRDIYKFDLMHRLGVQLGRVAEREKTAEAVLQKRAAEAANSAKSVFLANMSHEIRTPMNGVLGMIELLGRSDLNDQQMRMLDTIRDSSFFLLGIIDDILDAAKIEAGQLKIEKTDFVLLEAIENTAETLAVQAQNSNVKFVMSVDPGLPDVVSSDPTRLRQILLNLLSNAIKFSKREEGRQGFVELGVAPVKDRDEVRFTVHDDGIGMSEETLERIFKPFQQGEDSTTRRFGGTGLGLVIVQSLVKLMGGALEVQSATGQGSTFSVTLPMEKVSGSGAQAISPIDGVHLVMMSSLLNFSDSTRRFLEQRGAVVEMATDRSALVEIAEKASKDTVVVLSLPTNEESAAVEWAIRQTNPGCKVILLDATRERTKGLVSDTLYVSYRFPIHISDILRGAAILTGRIKASPQQDTPVRNDAVQVEKPGIGAAKGGGAPVLIVDDNDLNLVVLSKQMELLGYACETAQNGIDAFEKWKLRQHHIVLTDCQMPEADGFELSRNIRAYEAQNGLKPVPVIAISASALVEEANRSIEAGMNDYLTKPVQLQDLKRVLSKWDLSLAAQSEGSA</sequence>
<dbReference type="InterPro" id="IPR035965">
    <property type="entry name" value="PAS-like_dom_sf"/>
</dbReference>
<evidence type="ECO:0000259" key="7">
    <source>
        <dbReference type="PROSITE" id="PS50110"/>
    </source>
</evidence>
<dbReference type="PROSITE" id="PS50110">
    <property type="entry name" value="RESPONSE_REGULATORY"/>
    <property type="match status" value="1"/>
</dbReference>